<proteinExistence type="predicted"/>
<accession>A0A481Z6K2</accession>
<feature type="compositionally biased region" description="Polar residues" evidence="1">
    <location>
        <begin position="337"/>
        <end position="361"/>
    </location>
</feature>
<feature type="compositionally biased region" description="Polar residues" evidence="1">
    <location>
        <begin position="307"/>
        <end position="330"/>
    </location>
</feature>
<evidence type="ECO:0000256" key="1">
    <source>
        <dbReference type="SAM" id="MobiDB-lite"/>
    </source>
</evidence>
<reference evidence="2" key="1">
    <citation type="journal article" date="2019" name="MBio">
        <title>Virus Genomes from Deep Sea Sediments Expand the Ocean Megavirome and Support Independent Origins of Viral Gigantism.</title>
        <authorList>
            <person name="Backstrom D."/>
            <person name="Yutin N."/>
            <person name="Jorgensen S.L."/>
            <person name="Dharamshi J."/>
            <person name="Homa F."/>
            <person name="Zaremba-Niedwiedzka K."/>
            <person name="Spang A."/>
            <person name="Wolf Y.I."/>
            <person name="Koonin E.V."/>
            <person name="Ettema T.J."/>
        </authorList>
    </citation>
    <scope>NUCLEOTIDE SEQUENCE</scope>
</reference>
<sequence>MDQTQPETKIYDDFHESFQKLLKVSSNVLNDLEEYGYDVRGNKNILKAKRGLDYYMSCYHNTKPKERYLHLKIFRKIFDRHQEGIVAGTSTTEKWLKTPHQISNSTSTPTKTLIKIVFRQTEDYDVTLYIGFIFVVSLQLRVSAETKNKDVSDEEYDKCDAIFYPEWILLYLKKIFREFASEDERIDFITQIGVLEKNLGVDQESSNGLGGNISGITNMVANLMKDSGMMPSDSEGIDITQIGNALSNVMNNKDAQNALSEMVNGITKSNNLGDVVKTITDKVGDPRLTGALQREINKATGKKDSDVNLSNGEESSTTGMKTQQTVSSESQPDKQKLSNTAVGTTKPAVNTHQDSLQTSTESNEEVIITSGAVPVITSSSFPVSSLMNSKDL</sequence>
<organism evidence="2">
    <name type="scientific">Pithovirus LCPAC201</name>
    <dbReference type="NCBI Taxonomy" id="2506591"/>
    <lineage>
        <taxon>Viruses</taxon>
        <taxon>Pithoviruses</taxon>
    </lineage>
</organism>
<evidence type="ECO:0000313" key="2">
    <source>
        <dbReference type="EMBL" id="QBK90759.1"/>
    </source>
</evidence>
<protein>
    <submittedName>
        <fullName evidence="2">Uncharacterized protein</fullName>
    </submittedName>
</protein>
<gene>
    <name evidence="2" type="ORF">LCPAC201_00600</name>
</gene>
<feature type="region of interest" description="Disordered" evidence="1">
    <location>
        <begin position="297"/>
        <end position="363"/>
    </location>
</feature>
<name>A0A481Z6K2_9VIRU</name>
<feature type="compositionally biased region" description="Basic and acidic residues" evidence="1">
    <location>
        <begin position="297"/>
        <end position="306"/>
    </location>
</feature>
<dbReference type="EMBL" id="MK500498">
    <property type="protein sequence ID" value="QBK90759.1"/>
    <property type="molecule type" value="Genomic_DNA"/>
</dbReference>